<dbReference type="EMBL" id="DXHV01000034">
    <property type="protein sequence ID" value="HIW00146.1"/>
    <property type="molecule type" value="Genomic_DNA"/>
</dbReference>
<dbReference type="PANTHER" id="PTHR48081">
    <property type="entry name" value="AB HYDROLASE SUPERFAMILY PROTEIN C4A8.06C"/>
    <property type="match status" value="1"/>
</dbReference>
<dbReference type="SUPFAM" id="SSF53474">
    <property type="entry name" value="alpha/beta-Hydrolases"/>
    <property type="match status" value="1"/>
</dbReference>
<dbReference type="Pfam" id="PF07859">
    <property type="entry name" value="Abhydrolase_3"/>
    <property type="match status" value="1"/>
</dbReference>
<accession>A0A9D1PW32</accession>
<dbReference type="PANTHER" id="PTHR48081:SF30">
    <property type="entry name" value="ACETYL-HYDROLASE LIPR-RELATED"/>
    <property type="match status" value="1"/>
</dbReference>
<evidence type="ECO:0000256" key="2">
    <source>
        <dbReference type="ARBA" id="ARBA00022801"/>
    </source>
</evidence>
<reference evidence="6" key="2">
    <citation type="submission" date="2021-04" db="EMBL/GenBank/DDBJ databases">
        <authorList>
            <person name="Gilroy R."/>
        </authorList>
    </citation>
    <scope>NUCLEOTIDE SEQUENCE</scope>
    <source>
        <strain evidence="6">ChiHecec2B26-446</strain>
    </source>
</reference>
<dbReference type="Gene3D" id="3.40.50.1820">
    <property type="entry name" value="alpha/beta hydrolase"/>
    <property type="match status" value="1"/>
</dbReference>
<evidence type="ECO:0000256" key="1">
    <source>
        <dbReference type="ARBA" id="ARBA00010515"/>
    </source>
</evidence>
<feature type="compositionally biased region" description="Polar residues" evidence="3">
    <location>
        <begin position="380"/>
        <end position="390"/>
    </location>
</feature>
<evidence type="ECO:0000256" key="3">
    <source>
        <dbReference type="SAM" id="MobiDB-lite"/>
    </source>
</evidence>
<gene>
    <name evidence="6" type="ORF">H9894_03030</name>
</gene>
<evidence type="ECO:0000313" key="7">
    <source>
        <dbReference type="Proteomes" id="UP000886752"/>
    </source>
</evidence>
<feature type="domain" description="Alpha/beta hydrolase fold-3" evidence="5">
    <location>
        <begin position="128"/>
        <end position="328"/>
    </location>
</feature>
<feature type="signal peptide" evidence="4">
    <location>
        <begin position="1"/>
        <end position="35"/>
    </location>
</feature>
<proteinExistence type="inferred from homology"/>
<evidence type="ECO:0000259" key="5">
    <source>
        <dbReference type="Pfam" id="PF07859"/>
    </source>
</evidence>
<reference evidence="6" key="1">
    <citation type="journal article" date="2021" name="PeerJ">
        <title>Extensive microbial diversity within the chicken gut microbiome revealed by metagenomics and culture.</title>
        <authorList>
            <person name="Gilroy R."/>
            <person name="Ravi A."/>
            <person name="Getino M."/>
            <person name="Pursley I."/>
            <person name="Horton D.L."/>
            <person name="Alikhan N.F."/>
            <person name="Baker D."/>
            <person name="Gharbi K."/>
            <person name="Hall N."/>
            <person name="Watson M."/>
            <person name="Adriaenssens E.M."/>
            <person name="Foster-Nyarko E."/>
            <person name="Jarju S."/>
            <person name="Secka A."/>
            <person name="Antonio M."/>
            <person name="Oren A."/>
            <person name="Chaudhuri R.R."/>
            <person name="La Ragione R."/>
            <person name="Hildebrand F."/>
            <person name="Pallen M.J."/>
        </authorList>
    </citation>
    <scope>NUCLEOTIDE SEQUENCE</scope>
    <source>
        <strain evidence="6">ChiHecec2B26-446</strain>
    </source>
</reference>
<sequence>MSSCSCRFRPLASLTRTASLLGLGLLLAWPQPACADWTQGQRPPVPQTVSRALQALIARDPALFQMSLPEEPVRLRAFVERTAQGTASAVKDLQKQLHFAITPGTMAGVPVFTITPGTMAPGCEDLVLLHLHGGGYVLYPGLSCTWEAGMMAGMTGMKVVSVDYRMPPDHPYPAAMDDALAVYKELLKTHPASAIGVFGSSTGGGMTLALALRARDEGLPLPGALAPCTPWSDLAPIGDSYATNAGLDNVLVTYDNWLADAVRLYAQGQDLTNPYLSPVYGDFAGFPPTLLVSGTRDLFLSNTVRVHLKMRALGVPADLIVHEGMSHVQYYMDPNMPEARFHFQELGRFFRRHLRPGTVPAVQPDRTAQTGKTGVKAAQTPAQLSGQLSGPVSGHAPGQPSARTPE</sequence>
<feature type="region of interest" description="Disordered" evidence="3">
    <location>
        <begin position="357"/>
        <end position="406"/>
    </location>
</feature>
<dbReference type="InterPro" id="IPR029058">
    <property type="entry name" value="AB_hydrolase_fold"/>
</dbReference>
<comment type="caution">
    <text evidence="6">The sequence shown here is derived from an EMBL/GenBank/DDBJ whole genome shotgun (WGS) entry which is preliminary data.</text>
</comment>
<dbReference type="Proteomes" id="UP000886752">
    <property type="component" value="Unassembled WGS sequence"/>
</dbReference>
<organism evidence="6 7">
    <name type="scientific">Candidatus Desulfovibrio intestinipullorum</name>
    <dbReference type="NCBI Taxonomy" id="2838536"/>
    <lineage>
        <taxon>Bacteria</taxon>
        <taxon>Pseudomonadati</taxon>
        <taxon>Thermodesulfobacteriota</taxon>
        <taxon>Desulfovibrionia</taxon>
        <taxon>Desulfovibrionales</taxon>
        <taxon>Desulfovibrionaceae</taxon>
        <taxon>Desulfovibrio</taxon>
    </lineage>
</organism>
<name>A0A9D1PW32_9BACT</name>
<dbReference type="AlphaFoldDB" id="A0A9D1PW32"/>
<evidence type="ECO:0000313" key="6">
    <source>
        <dbReference type="EMBL" id="HIW00146.1"/>
    </source>
</evidence>
<dbReference type="GO" id="GO:0004806">
    <property type="term" value="F:triacylglycerol lipase activity"/>
    <property type="evidence" value="ECO:0007669"/>
    <property type="project" value="TreeGrafter"/>
</dbReference>
<protein>
    <submittedName>
        <fullName evidence="6">Alpha/beta hydrolase</fullName>
    </submittedName>
</protein>
<dbReference type="InterPro" id="IPR050300">
    <property type="entry name" value="GDXG_lipolytic_enzyme"/>
</dbReference>
<feature type="chain" id="PRO_5039468686" evidence="4">
    <location>
        <begin position="36"/>
        <end position="406"/>
    </location>
</feature>
<comment type="similarity">
    <text evidence="1">Belongs to the 'GDXG' lipolytic enzyme family.</text>
</comment>
<keyword evidence="2 6" id="KW-0378">Hydrolase</keyword>
<keyword evidence="4" id="KW-0732">Signal</keyword>
<evidence type="ECO:0000256" key="4">
    <source>
        <dbReference type="SAM" id="SignalP"/>
    </source>
</evidence>
<dbReference type="InterPro" id="IPR013094">
    <property type="entry name" value="AB_hydrolase_3"/>
</dbReference>